<protein>
    <submittedName>
        <fullName evidence="1">Uncharacterized protein</fullName>
    </submittedName>
</protein>
<reference evidence="1" key="1">
    <citation type="submission" date="2017-05" db="UniProtKB">
        <authorList>
            <consortium name="EnsemblMetazoa"/>
        </authorList>
    </citation>
    <scope>IDENTIFICATION</scope>
</reference>
<evidence type="ECO:0000313" key="1">
    <source>
        <dbReference type="EnsemblMetazoa" id="Aqu2.1.25728_001"/>
    </source>
</evidence>
<sequence length="85" mass="10092">MDLSLKDIFNLSIIAEFYPTRPNNMEDVSLYKYVANYKFDKIGENGERNYKLRSKPVLPNHRKFNPTQEAERRFLLLANIFICAF</sequence>
<dbReference type="InParanoid" id="A0A1X7UE30"/>
<organism evidence="1">
    <name type="scientific">Amphimedon queenslandica</name>
    <name type="common">Sponge</name>
    <dbReference type="NCBI Taxonomy" id="400682"/>
    <lineage>
        <taxon>Eukaryota</taxon>
        <taxon>Metazoa</taxon>
        <taxon>Porifera</taxon>
        <taxon>Demospongiae</taxon>
        <taxon>Heteroscleromorpha</taxon>
        <taxon>Haplosclerida</taxon>
        <taxon>Niphatidae</taxon>
        <taxon>Amphimedon</taxon>
    </lineage>
</organism>
<proteinExistence type="predicted"/>
<name>A0A1X7UE30_AMPQE</name>
<dbReference type="AlphaFoldDB" id="A0A1X7UE30"/>
<dbReference type="EnsemblMetazoa" id="Aqu2.1.25728_001">
    <property type="protein sequence ID" value="Aqu2.1.25728_001"/>
    <property type="gene ID" value="Aqu2.1.25728"/>
</dbReference>
<accession>A0A1X7UE30</accession>